<sequence length="355" mass="39345">MAKSLKRLRSAIDEGSKGCSLFVPIISTIDVTMFIITMFVNSCPQHSDRCILRFLGRCSFQPLVENPLLGPSSSALLKMGALSWFAISQNHQYWRLISCLSLHVGLIHLFVNIVCLLFVGIKLEQKFGSGKLGSIFFLSGLGGSIFGELFLEHRISAGASIPLFGLLGAMLSDLITNFTVYNLKCASFTVVVLLCMVNLTIGIFPDNDNFSHFWGFIFGLLLGFVLLMEPQYGWGSKIIPPDRNPQVVSKYNGYQHVLWVGAVILLIVGYIVGIILIARGIDGSSHCTWCHYLSCIPSPWWKCDAEQQKSGQASCTYVMSGGYMFMRCLNNQRTQLYNGLFSISSLKVLCGRLCK</sequence>
<dbReference type="Proteomes" id="UP000825935">
    <property type="component" value="Chromosome 30"/>
</dbReference>
<feature type="transmembrane region" description="Helical" evidence="10">
    <location>
        <begin position="93"/>
        <end position="120"/>
    </location>
</feature>
<keyword evidence="8 10" id="KW-1133">Transmembrane helix</keyword>
<keyword evidence="7 10" id="KW-0720">Serine protease</keyword>
<keyword evidence="5 10" id="KW-0812">Transmembrane</keyword>
<feature type="transmembrane region" description="Helical" evidence="10">
    <location>
        <begin position="185"/>
        <end position="204"/>
    </location>
</feature>
<dbReference type="EMBL" id="CM035435">
    <property type="protein sequence ID" value="KAH7290367.1"/>
    <property type="molecule type" value="Genomic_DNA"/>
</dbReference>
<dbReference type="OrthoDB" id="418595at2759"/>
<organism evidence="12 13">
    <name type="scientific">Ceratopteris richardii</name>
    <name type="common">Triangle waterfern</name>
    <dbReference type="NCBI Taxonomy" id="49495"/>
    <lineage>
        <taxon>Eukaryota</taxon>
        <taxon>Viridiplantae</taxon>
        <taxon>Streptophyta</taxon>
        <taxon>Embryophyta</taxon>
        <taxon>Tracheophyta</taxon>
        <taxon>Polypodiopsida</taxon>
        <taxon>Polypodiidae</taxon>
        <taxon>Polypodiales</taxon>
        <taxon>Pteridineae</taxon>
        <taxon>Pteridaceae</taxon>
        <taxon>Parkerioideae</taxon>
        <taxon>Ceratopteris</taxon>
    </lineage>
</organism>
<accession>A0A8T2R2Z1</accession>
<name>A0A8T2R2Z1_CERRI</name>
<dbReference type="GO" id="GO:0016020">
    <property type="term" value="C:membrane"/>
    <property type="evidence" value="ECO:0007669"/>
    <property type="project" value="UniProtKB-SubCell"/>
</dbReference>
<proteinExistence type="inferred from homology"/>
<feature type="transmembrane region" description="Helical" evidence="10">
    <location>
        <begin position="21"/>
        <end position="40"/>
    </location>
</feature>
<dbReference type="SUPFAM" id="SSF144091">
    <property type="entry name" value="Rhomboid-like"/>
    <property type="match status" value="1"/>
</dbReference>
<protein>
    <recommendedName>
        <fullName evidence="10">RHOMBOID-like protein</fullName>
        <ecNumber evidence="10">3.4.21.105</ecNumber>
    </recommendedName>
</protein>
<evidence type="ECO:0000256" key="4">
    <source>
        <dbReference type="ARBA" id="ARBA00022670"/>
    </source>
</evidence>
<dbReference type="AlphaFoldDB" id="A0A8T2R2Z1"/>
<dbReference type="GO" id="GO:0004252">
    <property type="term" value="F:serine-type endopeptidase activity"/>
    <property type="evidence" value="ECO:0007669"/>
    <property type="project" value="InterPro"/>
</dbReference>
<evidence type="ECO:0000256" key="1">
    <source>
        <dbReference type="ARBA" id="ARBA00000156"/>
    </source>
</evidence>
<comment type="caution">
    <text evidence="12">The sequence shown here is derived from an EMBL/GenBank/DDBJ whole genome shotgun (WGS) entry which is preliminary data.</text>
</comment>
<evidence type="ECO:0000256" key="5">
    <source>
        <dbReference type="ARBA" id="ARBA00022692"/>
    </source>
</evidence>
<evidence type="ECO:0000256" key="6">
    <source>
        <dbReference type="ARBA" id="ARBA00022801"/>
    </source>
</evidence>
<evidence type="ECO:0000313" key="12">
    <source>
        <dbReference type="EMBL" id="KAH7290367.1"/>
    </source>
</evidence>
<dbReference type="OMA" id="NWCTLEI"/>
<evidence type="ECO:0000256" key="2">
    <source>
        <dbReference type="ARBA" id="ARBA00004141"/>
    </source>
</evidence>
<keyword evidence="6 10" id="KW-0378">Hydrolase</keyword>
<feature type="domain" description="Peptidase S54 rhomboid" evidence="11">
    <location>
        <begin position="91"/>
        <end position="227"/>
    </location>
</feature>
<dbReference type="EC" id="3.4.21.105" evidence="10"/>
<dbReference type="InterPro" id="IPR035952">
    <property type="entry name" value="Rhomboid-like_sf"/>
</dbReference>
<gene>
    <name evidence="12" type="ORF">KP509_30G044800</name>
</gene>
<evidence type="ECO:0000259" key="11">
    <source>
        <dbReference type="Pfam" id="PF01694"/>
    </source>
</evidence>
<evidence type="ECO:0000256" key="3">
    <source>
        <dbReference type="ARBA" id="ARBA00009045"/>
    </source>
</evidence>
<comment type="function">
    <text evidence="10">Serine protease involved in intramembrane proteolysis.</text>
</comment>
<comment type="similarity">
    <text evidence="3 10">Belongs to the peptidase S54 family.</text>
</comment>
<keyword evidence="4 10" id="KW-0645">Protease</keyword>
<comment type="subcellular location">
    <subcellularLocation>
        <location evidence="2 10">Membrane</location>
        <topology evidence="2 10">Multi-pass membrane protein</topology>
    </subcellularLocation>
</comment>
<feature type="transmembrane region" description="Helical" evidence="10">
    <location>
        <begin position="157"/>
        <end position="178"/>
    </location>
</feature>
<reference evidence="12" key="1">
    <citation type="submission" date="2021-08" db="EMBL/GenBank/DDBJ databases">
        <title>WGS assembly of Ceratopteris richardii.</title>
        <authorList>
            <person name="Marchant D.B."/>
            <person name="Chen G."/>
            <person name="Jenkins J."/>
            <person name="Shu S."/>
            <person name="Leebens-Mack J."/>
            <person name="Grimwood J."/>
            <person name="Schmutz J."/>
            <person name="Soltis P."/>
            <person name="Soltis D."/>
            <person name="Chen Z.-H."/>
        </authorList>
    </citation>
    <scope>NUCLEOTIDE SEQUENCE</scope>
    <source>
        <strain evidence="12">Whitten #5841</strain>
        <tissue evidence="12">Leaf</tissue>
    </source>
</reference>
<evidence type="ECO:0000256" key="10">
    <source>
        <dbReference type="RuleBase" id="RU362115"/>
    </source>
</evidence>
<feature type="transmembrane region" description="Helical" evidence="10">
    <location>
        <begin position="257"/>
        <end position="278"/>
    </location>
</feature>
<dbReference type="PANTHER" id="PTHR22936:SF69">
    <property type="entry name" value="RHOMBOID-LIKE PROTEIN"/>
    <property type="match status" value="1"/>
</dbReference>
<dbReference type="PANTHER" id="PTHR22936">
    <property type="entry name" value="RHOMBOID-RELATED"/>
    <property type="match status" value="1"/>
</dbReference>
<keyword evidence="13" id="KW-1185">Reference proteome</keyword>
<feature type="transmembrane region" description="Helical" evidence="10">
    <location>
        <begin position="132"/>
        <end position="151"/>
    </location>
</feature>
<evidence type="ECO:0000256" key="8">
    <source>
        <dbReference type="ARBA" id="ARBA00022989"/>
    </source>
</evidence>
<dbReference type="GO" id="GO:0006508">
    <property type="term" value="P:proteolysis"/>
    <property type="evidence" value="ECO:0007669"/>
    <property type="project" value="UniProtKB-KW"/>
</dbReference>
<dbReference type="InterPro" id="IPR002610">
    <property type="entry name" value="Peptidase_S54_rhomboid-like"/>
</dbReference>
<evidence type="ECO:0000256" key="7">
    <source>
        <dbReference type="ARBA" id="ARBA00022825"/>
    </source>
</evidence>
<comment type="catalytic activity">
    <reaction evidence="1 10">
        <text>Cleaves type-1 transmembrane domains using a catalytic dyad composed of serine and histidine that are contributed by different transmembrane domains.</text>
        <dbReference type="EC" id="3.4.21.105"/>
    </reaction>
</comment>
<feature type="transmembrane region" description="Helical" evidence="10">
    <location>
        <begin position="210"/>
        <end position="228"/>
    </location>
</feature>
<evidence type="ECO:0000313" key="13">
    <source>
        <dbReference type="Proteomes" id="UP000825935"/>
    </source>
</evidence>
<keyword evidence="9 10" id="KW-0472">Membrane</keyword>
<dbReference type="Gene3D" id="1.20.1540.10">
    <property type="entry name" value="Rhomboid-like"/>
    <property type="match status" value="1"/>
</dbReference>
<dbReference type="Pfam" id="PF01694">
    <property type="entry name" value="Rhomboid"/>
    <property type="match status" value="1"/>
</dbReference>
<dbReference type="InterPro" id="IPR022764">
    <property type="entry name" value="Peptidase_S54_rhomboid_dom"/>
</dbReference>
<evidence type="ECO:0000256" key="9">
    <source>
        <dbReference type="ARBA" id="ARBA00023136"/>
    </source>
</evidence>